<dbReference type="RefSeq" id="XP_025418946.1">
    <property type="nucleotide sequence ID" value="XM_025563161.1"/>
</dbReference>
<evidence type="ECO:0000313" key="3">
    <source>
        <dbReference type="Proteomes" id="UP000694846"/>
    </source>
</evidence>
<dbReference type="Pfam" id="PF16066">
    <property type="entry name" value="DUF4808"/>
    <property type="match status" value="1"/>
</dbReference>
<dbReference type="AlphaFoldDB" id="A0A8B8G8K9"/>
<accession>A0A8B8G8K9</accession>
<keyword evidence="1" id="KW-0472">Membrane</keyword>
<dbReference type="OrthoDB" id="6424355at2759"/>
<dbReference type="InterPro" id="IPR032073">
    <property type="entry name" value="FNDC5_C"/>
</dbReference>
<dbReference type="PANTHER" id="PTHR21104">
    <property type="entry name" value="FIBRONECTIN TYPE III DOMAIN-CONTAINING PROTEIN"/>
    <property type="match status" value="1"/>
</dbReference>
<keyword evidence="1" id="KW-1133">Transmembrane helix</keyword>
<dbReference type="GeneID" id="112689440"/>
<organism evidence="3 4">
    <name type="scientific">Sipha flava</name>
    <name type="common">yellow sugarcane aphid</name>
    <dbReference type="NCBI Taxonomy" id="143950"/>
    <lineage>
        <taxon>Eukaryota</taxon>
        <taxon>Metazoa</taxon>
        <taxon>Ecdysozoa</taxon>
        <taxon>Arthropoda</taxon>
        <taxon>Hexapoda</taxon>
        <taxon>Insecta</taxon>
        <taxon>Pterygota</taxon>
        <taxon>Neoptera</taxon>
        <taxon>Paraneoptera</taxon>
        <taxon>Hemiptera</taxon>
        <taxon>Sternorrhyncha</taxon>
        <taxon>Aphidomorpha</taxon>
        <taxon>Aphidoidea</taxon>
        <taxon>Aphididae</taxon>
        <taxon>Sipha</taxon>
    </lineage>
</organism>
<keyword evidence="1" id="KW-0812">Transmembrane</keyword>
<feature type="transmembrane region" description="Helical" evidence="1">
    <location>
        <begin position="86"/>
        <end position="104"/>
    </location>
</feature>
<dbReference type="PANTHER" id="PTHR21104:SF1">
    <property type="entry name" value="FIBRONECTIN TYPE III DOMAIN-CONTAINING PROTEIN"/>
    <property type="match status" value="1"/>
</dbReference>
<protein>
    <submittedName>
        <fullName evidence="4">Uncharacterized protein LOC112689440 isoform X1</fullName>
    </submittedName>
</protein>
<evidence type="ECO:0000256" key="1">
    <source>
        <dbReference type="SAM" id="Phobius"/>
    </source>
</evidence>
<feature type="domain" description="Fibronectin type III" evidence="2">
    <location>
        <begin position="80"/>
        <end position="225"/>
    </location>
</feature>
<name>A0A8B8G8K9_9HEMI</name>
<sequence length="409" mass="43156">MVIFMSQRKYSAVKGKWFKGKMADTANITDSSYGDTPYPDDGTSWLDSPTSNQVLGIEETEETSTMPSDMIPTGTGGPIVIRTEEAFIVICVMILWVAAIALFFNRWGKIRMLEPYQPKFHEEEHRPSCPMVELASASGIGHSITGGHRTSFSKFNVNSCLEPSAIFQTIQPTHRALQIRPRQNSMFAGGGALPGACGPPLSGHCTLMAGRPRKAKSAADIKSLVQHECGPARTSRSMLPMTVGAAAVAAVADRRVSCAASSFGGYGGGGGYGGSGYGSLMVSAVKERRSCSLFPSPGSASAAEKRLFSSSSSNTPPAPCLCDMPFGGQSGSSSWASAKRDFLLTPSTSLGGGPGFSGGAAGRRTSCGMDHLCPTSITLKDRRPSFNNVIAQVTAERRPSSSMLRISNV</sequence>
<dbReference type="Proteomes" id="UP000694846">
    <property type="component" value="Unplaced"/>
</dbReference>
<keyword evidence="3" id="KW-1185">Reference proteome</keyword>
<evidence type="ECO:0000313" key="4">
    <source>
        <dbReference type="RefSeq" id="XP_025418946.1"/>
    </source>
</evidence>
<proteinExistence type="predicted"/>
<reference evidence="4" key="1">
    <citation type="submission" date="2025-08" db="UniProtKB">
        <authorList>
            <consortium name="RefSeq"/>
        </authorList>
    </citation>
    <scope>IDENTIFICATION</scope>
    <source>
        <tissue evidence="4">Whole body</tissue>
    </source>
</reference>
<evidence type="ECO:0000259" key="2">
    <source>
        <dbReference type="Pfam" id="PF16066"/>
    </source>
</evidence>
<gene>
    <name evidence="4" type="primary">LOC112689440</name>
</gene>